<dbReference type="CDD" id="cd01959">
    <property type="entry name" value="nsLTP2"/>
    <property type="match status" value="1"/>
</dbReference>
<feature type="signal peptide" evidence="3">
    <location>
        <begin position="1"/>
        <end position="27"/>
    </location>
</feature>
<evidence type="ECO:0000259" key="4">
    <source>
        <dbReference type="SMART" id="SM00499"/>
    </source>
</evidence>
<protein>
    <recommendedName>
        <fullName evidence="4">Bifunctional inhibitor/plant lipid transfer protein/seed storage helical domain-containing protein</fullName>
    </recommendedName>
</protein>
<reference evidence="5 6" key="1">
    <citation type="submission" date="2021-09" db="EMBL/GenBank/DDBJ databases">
        <title>Genomic insights and catalytic innovation underlie evolution of tropane alkaloids biosynthesis.</title>
        <authorList>
            <person name="Wang Y.-J."/>
            <person name="Tian T."/>
            <person name="Huang J.-P."/>
            <person name="Huang S.-X."/>
        </authorList>
    </citation>
    <scope>NUCLEOTIDE SEQUENCE [LARGE SCALE GENOMIC DNA]</scope>
    <source>
        <strain evidence="5">KIB-2018</strain>
        <tissue evidence="5">Leaf</tissue>
    </source>
</reference>
<dbReference type="GO" id="GO:0008289">
    <property type="term" value="F:lipid binding"/>
    <property type="evidence" value="ECO:0007669"/>
    <property type="project" value="UniProtKB-KW"/>
</dbReference>
<dbReference type="PANTHER" id="PTHR33214:SF69">
    <property type="entry name" value="BIFUNCTIONAL INHIBITOR_LIPID-TRANSFER PROTEIN_SEED STORAGE 2S ALBUMIN SUPERFAMILY PROTEIN"/>
    <property type="match status" value="1"/>
</dbReference>
<keyword evidence="6" id="KW-1185">Reference proteome</keyword>
<keyword evidence="1" id="KW-0813">Transport</keyword>
<dbReference type="Pfam" id="PF00234">
    <property type="entry name" value="Tryp_alpha_amyl"/>
    <property type="match status" value="1"/>
</dbReference>
<sequence>MKKGSLFGPYVAVTALVLMLMVALVTQAPTSEAVSCDPLELSSCIDAVTSSRPPSPTCCAKLKEQRPCLCGYLKDPILRQYMSTSAAKKISTACSIPFPHC</sequence>
<dbReference type="PANTHER" id="PTHR33214">
    <property type="entry name" value="BIFUNCTIONAL INHIBITOR/LIPID-TRANSFER PROTEIN/SEED STORAGE 2S ALBUMIN SUPERFAMILY PROTEIN"/>
    <property type="match status" value="1"/>
</dbReference>
<dbReference type="SMART" id="SM00499">
    <property type="entry name" value="AAI"/>
    <property type="match status" value="1"/>
</dbReference>
<accession>A0AAV8T3F6</accession>
<dbReference type="SUPFAM" id="SSF47699">
    <property type="entry name" value="Bifunctional inhibitor/lipid-transfer protein/seed storage 2S albumin"/>
    <property type="match status" value="1"/>
</dbReference>
<comment type="caution">
    <text evidence="5">The sequence shown here is derived from an EMBL/GenBank/DDBJ whole genome shotgun (WGS) entry which is preliminary data.</text>
</comment>
<dbReference type="InterPro" id="IPR033872">
    <property type="entry name" value="nsLTP2"/>
</dbReference>
<dbReference type="EMBL" id="JAIWQS010000006">
    <property type="protein sequence ID" value="KAJ8761207.1"/>
    <property type="molecule type" value="Genomic_DNA"/>
</dbReference>
<dbReference type="Proteomes" id="UP001159364">
    <property type="component" value="Linkage Group LG06"/>
</dbReference>
<dbReference type="Gene3D" id="1.10.110.10">
    <property type="entry name" value="Plant lipid-transfer and hydrophobic proteins"/>
    <property type="match status" value="1"/>
</dbReference>
<proteinExistence type="predicted"/>
<dbReference type="InterPro" id="IPR016140">
    <property type="entry name" value="Bifunc_inhib/LTP/seed_store"/>
</dbReference>
<evidence type="ECO:0000256" key="1">
    <source>
        <dbReference type="ARBA" id="ARBA00022448"/>
    </source>
</evidence>
<keyword evidence="3" id="KW-0732">Signal</keyword>
<feature type="chain" id="PRO_5043485329" description="Bifunctional inhibitor/plant lipid transfer protein/seed storage helical domain-containing protein" evidence="3">
    <location>
        <begin position="28"/>
        <end position="101"/>
    </location>
</feature>
<evidence type="ECO:0000256" key="2">
    <source>
        <dbReference type="ARBA" id="ARBA00023121"/>
    </source>
</evidence>
<gene>
    <name evidence="5" type="ORF">K2173_001263</name>
</gene>
<dbReference type="GO" id="GO:0006869">
    <property type="term" value="P:lipid transport"/>
    <property type="evidence" value="ECO:0007669"/>
    <property type="project" value="InterPro"/>
</dbReference>
<evidence type="ECO:0000313" key="5">
    <source>
        <dbReference type="EMBL" id="KAJ8761207.1"/>
    </source>
</evidence>
<dbReference type="InterPro" id="IPR036312">
    <property type="entry name" value="Bifun_inhib/LTP/seed_sf"/>
</dbReference>
<organism evidence="5 6">
    <name type="scientific">Erythroxylum novogranatense</name>
    <dbReference type="NCBI Taxonomy" id="1862640"/>
    <lineage>
        <taxon>Eukaryota</taxon>
        <taxon>Viridiplantae</taxon>
        <taxon>Streptophyta</taxon>
        <taxon>Embryophyta</taxon>
        <taxon>Tracheophyta</taxon>
        <taxon>Spermatophyta</taxon>
        <taxon>Magnoliopsida</taxon>
        <taxon>eudicotyledons</taxon>
        <taxon>Gunneridae</taxon>
        <taxon>Pentapetalae</taxon>
        <taxon>rosids</taxon>
        <taxon>fabids</taxon>
        <taxon>Malpighiales</taxon>
        <taxon>Erythroxylaceae</taxon>
        <taxon>Erythroxylum</taxon>
    </lineage>
</organism>
<keyword evidence="2" id="KW-0446">Lipid-binding</keyword>
<evidence type="ECO:0000313" key="6">
    <source>
        <dbReference type="Proteomes" id="UP001159364"/>
    </source>
</evidence>
<name>A0AAV8T3F6_9ROSI</name>
<dbReference type="AlphaFoldDB" id="A0AAV8T3F6"/>
<feature type="domain" description="Bifunctional inhibitor/plant lipid transfer protein/seed storage helical" evidence="4">
    <location>
        <begin position="36"/>
        <end position="101"/>
    </location>
</feature>
<evidence type="ECO:0000256" key="3">
    <source>
        <dbReference type="SAM" id="SignalP"/>
    </source>
</evidence>